<proteinExistence type="predicted"/>
<dbReference type="PANTHER" id="PTHR33065">
    <property type="entry name" value="OS07G0486400 PROTEIN"/>
    <property type="match status" value="1"/>
</dbReference>
<dbReference type="InterPro" id="IPR046533">
    <property type="entry name" value="DUF6598"/>
</dbReference>
<dbReference type="AlphaFoldDB" id="A0A5J9T3X8"/>
<keyword evidence="1" id="KW-0175">Coiled coil</keyword>
<reference evidence="4 5" key="1">
    <citation type="journal article" date="2019" name="Sci. Rep.">
        <title>A high-quality genome of Eragrostis curvula grass provides insights into Poaceae evolution and supports new strategies to enhance forage quality.</title>
        <authorList>
            <person name="Carballo J."/>
            <person name="Santos B.A.C.M."/>
            <person name="Zappacosta D."/>
            <person name="Garbus I."/>
            <person name="Selva J.P."/>
            <person name="Gallo C.A."/>
            <person name="Diaz A."/>
            <person name="Albertini E."/>
            <person name="Caccamo M."/>
            <person name="Echenique V."/>
        </authorList>
    </citation>
    <scope>NUCLEOTIDE SEQUENCE [LARGE SCALE GENOMIC DNA]</scope>
    <source>
        <strain evidence="5">cv. Victoria</strain>
        <tissue evidence="4">Leaf</tissue>
    </source>
</reference>
<dbReference type="Pfam" id="PF20241">
    <property type="entry name" value="DUF6598"/>
    <property type="match status" value="1"/>
</dbReference>
<feature type="domain" description="DUF6598" evidence="3">
    <location>
        <begin position="153"/>
        <end position="402"/>
    </location>
</feature>
<dbReference type="PANTHER" id="PTHR33065:SF192">
    <property type="entry name" value="DUF6598 DOMAIN-CONTAINING PROTEIN"/>
    <property type="match status" value="1"/>
</dbReference>
<gene>
    <name evidence="4" type="ORF">EJB05_49171</name>
</gene>
<evidence type="ECO:0000256" key="2">
    <source>
        <dbReference type="SAM" id="MobiDB-lite"/>
    </source>
</evidence>
<evidence type="ECO:0000256" key="1">
    <source>
        <dbReference type="SAM" id="Coils"/>
    </source>
</evidence>
<dbReference type="Gramene" id="TVU05984">
    <property type="protein sequence ID" value="TVU05984"/>
    <property type="gene ID" value="EJB05_49171"/>
</dbReference>
<accession>A0A5J9T3X8</accession>
<sequence>MEDCILSVPVPAGASGSAMKDVTNLIAGLEPFVEEEEPEPSAEERKRMFQKQQEISRQIKAEKRLLNRDLAAELRERQKKAKEDLARRQERRALELQAEQKLLDFDPKQGGAYYSRLNLVYDIANFDHDEESPLGPMRFTDVDMGDIKLCAALNILSVKIASLDVDFPILVYGKVIARDSLDQRCVYLFKRDKDDSQLINSKDETLILTGPKRGLALISSTYIEIDLKIRGHQGQVDRELSKGVLEIQGMARRVLKKCELESRSLATRLSTVAVIYSVVKSAVEATIFSITVLEGEFNGAIYAFTSSMRNGILLHDSKLLHHVRIKNNGRLIELVRNVVTVCLKEKLILAFLSGSCDCQHDDGITQVILTPTRRGWLELTPKLNGRDKMIVTLGVTKIRVEVAWSIIYY</sequence>
<feature type="coiled-coil region" evidence="1">
    <location>
        <begin position="71"/>
        <end position="99"/>
    </location>
</feature>
<organism evidence="4 5">
    <name type="scientific">Eragrostis curvula</name>
    <name type="common">weeping love grass</name>
    <dbReference type="NCBI Taxonomy" id="38414"/>
    <lineage>
        <taxon>Eukaryota</taxon>
        <taxon>Viridiplantae</taxon>
        <taxon>Streptophyta</taxon>
        <taxon>Embryophyta</taxon>
        <taxon>Tracheophyta</taxon>
        <taxon>Spermatophyta</taxon>
        <taxon>Magnoliopsida</taxon>
        <taxon>Liliopsida</taxon>
        <taxon>Poales</taxon>
        <taxon>Poaceae</taxon>
        <taxon>PACMAD clade</taxon>
        <taxon>Chloridoideae</taxon>
        <taxon>Eragrostideae</taxon>
        <taxon>Eragrostidinae</taxon>
        <taxon>Eragrostis</taxon>
    </lineage>
</organism>
<dbReference type="Proteomes" id="UP000324897">
    <property type="component" value="Unassembled WGS sequence"/>
</dbReference>
<keyword evidence="5" id="KW-1185">Reference proteome</keyword>
<evidence type="ECO:0000313" key="4">
    <source>
        <dbReference type="EMBL" id="TVU05984.1"/>
    </source>
</evidence>
<comment type="caution">
    <text evidence="4">The sequence shown here is derived from an EMBL/GenBank/DDBJ whole genome shotgun (WGS) entry which is preliminary data.</text>
</comment>
<dbReference type="EMBL" id="RWGY01000051">
    <property type="protein sequence ID" value="TVU05984.1"/>
    <property type="molecule type" value="Genomic_DNA"/>
</dbReference>
<dbReference type="OrthoDB" id="631772at2759"/>
<evidence type="ECO:0000259" key="3">
    <source>
        <dbReference type="Pfam" id="PF20241"/>
    </source>
</evidence>
<protein>
    <recommendedName>
        <fullName evidence="3">DUF6598 domain-containing protein</fullName>
    </recommendedName>
</protein>
<feature type="region of interest" description="Disordered" evidence="2">
    <location>
        <begin position="33"/>
        <end position="53"/>
    </location>
</feature>
<evidence type="ECO:0000313" key="5">
    <source>
        <dbReference type="Proteomes" id="UP000324897"/>
    </source>
</evidence>
<name>A0A5J9T3X8_9POAL</name>